<dbReference type="GO" id="GO:0000160">
    <property type="term" value="P:phosphorelay signal transduction system"/>
    <property type="evidence" value="ECO:0007669"/>
    <property type="project" value="InterPro"/>
</dbReference>
<dbReference type="OrthoDB" id="3272385at2"/>
<dbReference type="Pfam" id="PF00072">
    <property type="entry name" value="Response_reg"/>
    <property type="match status" value="1"/>
</dbReference>
<dbReference type="InterPro" id="IPR050595">
    <property type="entry name" value="Bact_response_regulator"/>
</dbReference>
<dbReference type="InterPro" id="IPR013767">
    <property type="entry name" value="PAS_fold"/>
</dbReference>
<dbReference type="RefSeq" id="WP_143393044.1">
    <property type="nucleotide sequence ID" value="NZ_NIDE01000003.1"/>
</dbReference>
<reference evidence="10" key="1">
    <citation type="submission" date="2017-06" db="EMBL/GenBank/DDBJ databases">
        <title>Genome analysis of Fimbriiglobus ruber SP5, the first member of the order Planctomycetales with confirmed chitinolytic capability.</title>
        <authorList>
            <person name="Ravin N.V."/>
            <person name="Rakitin A.L."/>
            <person name="Ivanova A.A."/>
            <person name="Beletsky A.V."/>
            <person name="Kulichevskaya I.S."/>
            <person name="Mardanov A.V."/>
            <person name="Dedysh S.N."/>
        </authorList>
    </citation>
    <scope>NUCLEOTIDE SEQUENCE [LARGE SCALE GENOMIC DNA]</scope>
    <source>
        <strain evidence="10">SP5</strain>
    </source>
</reference>
<dbReference type="GO" id="GO:0016301">
    <property type="term" value="F:kinase activity"/>
    <property type="evidence" value="ECO:0007669"/>
    <property type="project" value="UniProtKB-KW"/>
</dbReference>
<name>A0A225E370_9BACT</name>
<dbReference type="Pfam" id="PF13185">
    <property type="entry name" value="GAF_2"/>
    <property type="match status" value="1"/>
</dbReference>
<dbReference type="Pfam" id="PF00989">
    <property type="entry name" value="PAS"/>
    <property type="match status" value="1"/>
</dbReference>
<dbReference type="CDD" id="cd00130">
    <property type="entry name" value="PAS"/>
    <property type="match status" value="1"/>
</dbReference>
<feature type="domain" description="PAS" evidence="8">
    <location>
        <begin position="306"/>
        <end position="357"/>
    </location>
</feature>
<dbReference type="InterPro" id="IPR029016">
    <property type="entry name" value="GAF-like_dom_sf"/>
</dbReference>
<dbReference type="InterPro" id="IPR011006">
    <property type="entry name" value="CheY-like_superfamily"/>
</dbReference>
<protein>
    <submittedName>
        <fullName evidence="9">Response regulator receiver</fullName>
    </submittedName>
</protein>
<dbReference type="Gene3D" id="3.40.50.2300">
    <property type="match status" value="1"/>
</dbReference>
<feature type="compositionally biased region" description="Low complexity" evidence="6">
    <location>
        <begin position="369"/>
        <end position="382"/>
    </location>
</feature>
<evidence type="ECO:0000256" key="3">
    <source>
        <dbReference type="ARBA" id="ARBA00022777"/>
    </source>
</evidence>
<dbReference type="SMART" id="SM00065">
    <property type="entry name" value="GAF"/>
    <property type="match status" value="1"/>
</dbReference>
<evidence type="ECO:0000256" key="6">
    <source>
        <dbReference type="SAM" id="MobiDB-lite"/>
    </source>
</evidence>
<dbReference type="SUPFAM" id="SSF55781">
    <property type="entry name" value="GAF domain-like"/>
    <property type="match status" value="1"/>
</dbReference>
<feature type="domain" description="Response regulatory" evidence="7">
    <location>
        <begin position="16"/>
        <end position="132"/>
    </location>
</feature>
<keyword evidence="10" id="KW-1185">Reference proteome</keyword>
<dbReference type="PROSITE" id="PS50112">
    <property type="entry name" value="PAS"/>
    <property type="match status" value="1"/>
</dbReference>
<keyword evidence="1 4" id="KW-0597">Phosphoprotein</keyword>
<sequence>MGQTGGATDPEPPAADILLVDDNDDGRESLAFLLRGEGFRVREGRTGAEALRAAAGLPDLIILDVVLPDLNGFEVCRRIKANAATSTIPVLYLSGTRVRGEDKSHGLEMGAEGYLTKPVEPPELIATVKSLLRLHRTEQAYARQASHARLTADVVVALNQGDDLPATLGQCVGAVVRHVGVAFAGIWTPAAREGDWDLAAAAGVADALGEGGLVPVVARLSRDRRPYWTNRAIDDAGVGDSAWIMRTGVTAFAGFPLLVEERVVGVFAVYGRHALAEDTYAALGVVADAIALGIERKRADAVRRESEARKTAMFESAPDAIIATDEVGRVVEFNAAAERLLGHPRARVVGSQLTDLIPSTAPETAPRHGAAPAANGTAGATPRTEFPARRADGSEFPAELSVVSTPAGGRPAFTWFLRDLSERKRAEQAEGATRAQAERIEQLELEMKGLERLAGPPPAAATAQAFGAVSLRESHPDLFGETVGRYARLLDDALEQRQYKVTHNVSEELRRLSDRLGFARAGPRDVVDLYTAALKEKTAEVLPTKARAYAEEGRLLLVELMGHLVSYYRAASLGGGQSRPASSPAI</sequence>
<dbReference type="EMBL" id="NIDE01000003">
    <property type="protein sequence ID" value="OWK44526.1"/>
    <property type="molecule type" value="Genomic_DNA"/>
</dbReference>
<evidence type="ECO:0000259" key="8">
    <source>
        <dbReference type="PROSITE" id="PS50112"/>
    </source>
</evidence>
<dbReference type="Gene3D" id="3.30.450.40">
    <property type="match status" value="1"/>
</dbReference>
<keyword evidence="3" id="KW-0418">Kinase</keyword>
<feature type="coiled-coil region" evidence="5">
    <location>
        <begin position="426"/>
        <end position="453"/>
    </location>
</feature>
<dbReference type="InterPro" id="IPR001789">
    <property type="entry name" value="Sig_transdc_resp-reg_receiver"/>
</dbReference>
<evidence type="ECO:0000259" key="7">
    <source>
        <dbReference type="PROSITE" id="PS50110"/>
    </source>
</evidence>
<keyword evidence="2" id="KW-0808">Transferase</keyword>
<accession>A0A225E370</accession>
<evidence type="ECO:0000256" key="1">
    <source>
        <dbReference type="ARBA" id="ARBA00022553"/>
    </source>
</evidence>
<evidence type="ECO:0000313" key="10">
    <source>
        <dbReference type="Proteomes" id="UP000214646"/>
    </source>
</evidence>
<proteinExistence type="predicted"/>
<dbReference type="PANTHER" id="PTHR44591:SF3">
    <property type="entry name" value="RESPONSE REGULATORY DOMAIN-CONTAINING PROTEIN"/>
    <property type="match status" value="1"/>
</dbReference>
<gene>
    <name evidence="9" type="ORF">FRUB_02458</name>
</gene>
<dbReference type="NCBIfam" id="TIGR00229">
    <property type="entry name" value="sensory_box"/>
    <property type="match status" value="1"/>
</dbReference>
<dbReference type="SMART" id="SM00448">
    <property type="entry name" value="REC"/>
    <property type="match status" value="1"/>
</dbReference>
<dbReference type="Gene3D" id="3.30.450.20">
    <property type="entry name" value="PAS domain"/>
    <property type="match status" value="1"/>
</dbReference>
<organism evidence="9 10">
    <name type="scientific">Fimbriiglobus ruber</name>
    <dbReference type="NCBI Taxonomy" id="1908690"/>
    <lineage>
        <taxon>Bacteria</taxon>
        <taxon>Pseudomonadati</taxon>
        <taxon>Planctomycetota</taxon>
        <taxon>Planctomycetia</taxon>
        <taxon>Gemmatales</taxon>
        <taxon>Gemmataceae</taxon>
        <taxon>Fimbriiglobus</taxon>
    </lineage>
</organism>
<dbReference type="AlphaFoldDB" id="A0A225E370"/>
<dbReference type="InterPro" id="IPR003018">
    <property type="entry name" value="GAF"/>
</dbReference>
<dbReference type="PANTHER" id="PTHR44591">
    <property type="entry name" value="STRESS RESPONSE REGULATOR PROTEIN 1"/>
    <property type="match status" value="1"/>
</dbReference>
<keyword evidence="5" id="KW-0175">Coiled coil</keyword>
<evidence type="ECO:0000256" key="5">
    <source>
        <dbReference type="SAM" id="Coils"/>
    </source>
</evidence>
<dbReference type="SUPFAM" id="SSF55785">
    <property type="entry name" value="PYP-like sensor domain (PAS domain)"/>
    <property type="match status" value="1"/>
</dbReference>
<dbReference type="SMART" id="SM00091">
    <property type="entry name" value="PAS"/>
    <property type="match status" value="1"/>
</dbReference>
<dbReference type="GO" id="GO:0006355">
    <property type="term" value="P:regulation of DNA-templated transcription"/>
    <property type="evidence" value="ECO:0007669"/>
    <property type="project" value="InterPro"/>
</dbReference>
<evidence type="ECO:0000256" key="4">
    <source>
        <dbReference type="PROSITE-ProRule" id="PRU00169"/>
    </source>
</evidence>
<comment type="caution">
    <text evidence="9">The sequence shown here is derived from an EMBL/GenBank/DDBJ whole genome shotgun (WGS) entry which is preliminary data.</text>
</comment>
<dbReference type="InterPro" id="IPR000014">
    <property type="entry name" value="PAS"/>
</dbReference>
<evidence type="ECO:0000256" key="2">
    <source>
        <dbReference type="ARBA" id="ARBA00022679"/>
    </source>
</evidence>
<evidence type="ECO:0000313" key="9">
    <source>
        <dbReference type="EMBL" id="OWK44526.1"/>
    </source>
</evidence>
<dbReference type="InterPro" id="IPR035965">
    <property type="entry name" value="PAS-like_dom_sf"/>
</dbReference>
<feature type="region of interest" description="Disordered" evidence="6">
    <location>
        <begin position="358"/>
        <end position="393"/>
    </location>
</feature>
<dbReference type="Proteomes" id="UP000214646">
    <property type="component" value="Unassembled WGS sequence"/>
</dbReference>
<dbReference type="PROSITE" id="PS50110">
    <property type="entry name" value="RESPONSE_REGULATORY"/>
    <property type="match status" value="1"/>
</dbReference>
<dbReference type="SUPFAM" id="SSF52172">
    <property type="entry name" value="CheY-like"/>
    <property type="match status" value="1"/>
</dbReference>
<feature type="modified residue" description="4-aspartylphosphate" evidence="4">
    <location>
        <position position="64"/>
    </location>
</feature>